<evidence type="ECO:0000256" key="1">
    <source>
        <dbReference type="SAM" id="SignalP"/>
    </source>
</evidence>
<protein>
    <submittedName>
        <fullName evidence="3 4">Uncharacterized protein LOC116303366</fullName>
    </submittedName>
</protein>
<evidence type="ECO:0000313" key="3">
    <source>
        <dbReference type="RefSeq" id="XP_031568758.1"/>
    </source>
</evidence>
<dbReference type="OrthoDB" id="5945487at2759"/>
<dbReference type="PROSITE" id="PS51257">
    <property type="entry name" value="PROKAR_LIPOPROTEIN"/>
    <property type="match status" value="1"/>
</dbReference>
<accession>A0A6P8IPH9</accession>
<feature type="chain" id="PRO_5044653217" evidence="1">
    <location>
        <begin position="22"/>
        <end position="96"/>
    </location>
</feature>
<evidence type="ECO:0000313" key="4">
    <source>
        <dbReference type="RefSeq" id="XP_031568767.1"/>
    </source>
</evidence>
<evidence type="ECO:0000313" key="2">
    <source>
        <dbReference type="Proteomes" id="UP000515163"/>
    </source>
</evidence>
<dbReference type="KEGG" id="aten:116303366"/>
<gene>
    <name evidence="3 4" type="primary">LOC116303366</name>
</gene>
<keyword evidence="2" id="KW-1185">Reference proteome</keyword>
<name>A0A6P8IPH9_ACTTE</name>
<sequence>MKFTCIVVIFLVFACTIATEARRLEDDPDQELLREYEWLLRKRFQKVEKRSCIAVGGSGCDGNNAKCCRKGNPYTGTMRKCVNVGSFMEPNYTCKE</sequence>
<reference evidence="3 4" key="1">
    <citation type="submission" date="2025-04" db="UniProtKB">
        <authorList>
            <consortium name="RefSeq"/>
        </authorList>
    </citation>
    <scope>IDENTIFICATION</scope>
    <source>
        <tissue evidence="3 4">Tentacle</tissue>
    </source>
</reference>
<keyword evidence="1" id="KW-0732">Signal</keyword>
<dbReference type="RefSeq" id="XP_031568758.1">
    <property type="nucleotide sequence ID" value="XM_031712898.1"/>
</dbReference>
<dbReference type="RefSeq" id="XP_031568767.1">
    <property type="nucleotide sequence ID" value="XM_031712907.1"/>
</dbReference>
<proteinExistence type="predicted"/>
<dbReference type="GeneID" id="116303366"/>
<dbReference type="AlphaFoldDB" id="A0A6P8IPH9"/>
<organism evidence="2 4">
    <name type="scientific">Actinia tenebrosa</name>
    <name type="common">Australian red waratah sea anemone</name>
    <dbReference type="NCBI Taxonomy" id="6105"/>
    <lineage>
        <taxon>Eukaryota</taxon>
        <taxon>Metazoa</taxon>
        <taxon>Cnidaria</taxon>
        <taxon>Anthozoa</taxon>
        <taxon>Hexacorallia</taxon>
        <taxon>Actiniaria</taxon>
        <taxon>Actiniidae</taxon>
        <taxon>Actinia</taxon>
    </lineage>
</organism>
<dbReference type="Proteomes" id="UP000515163">
    <property type="component" value="Unplaced"/>
</dbReference>
<feature type="signal peptide" evidence="1">
    <location>
        <begin position="1"/>
        <end position="21"/>
    </location>
</feature>